<name>A0A2G8SM54_9APHY</name>
<comment type="caution">
    <text evidence="2">The sequence shown here is derived from an EMBL/GenBank/DDBJ whole genome shotgun (WGS) entry which is preliminary data.</text>
</comment>
<evidence type="ECO:0000313" key="3">
    <source>
        <dbReference type="Proteomes" id="UP000230002"/>
    </source>
</evidence>
<feature type="compositionally biased region" description="Acidic residues" evidence="1">
    <location>
        <begin position="387"/>
        <end position="408"/>
    </location>
</feature>
<reference evidence="2 3" key="1">
    <citation type="journal article" date="2015" name="Sci. Rep.">
        <title>Chromosome-level genome map provides insights into diverse defense mechanisms in the medicinal fungus Ganoderma sinense.</title>
        <authorList>
            <person name="Zhu Y."/>
            <person name="Xu J."/>
            <person name="Sun C."/>
            <person name="Zhou S."/>
            <person name="Xu H."/>
            <person name="Nelson D.R."/>
            <person name="Qian J."/>
            <person name="Song J."/>
            <person name="Luo H."/>
            <person name="Xiang L."/>
            <person name="Li Y."/>
            <person name="Xu Z."/>
            <person name="Ji A."/>
            <person name="Wang L."/>
            <person name="Lu S."/>
            <person name="Hayward A."/>
            <person name="Sun W."/>
            <person name="Li X."/>
            <person name="Schwartz D.C."/>
            <person name="Wang Y."/>
            <person name="Chen S."/>
        </authorList>
    </citation>
    <scope>NUCLEOTIDE SEQUENCE [LARGE SCALE GENOMIC DNA]</scope>
    <source>
        <strain evidence="2 3">ZZ0214-1</strain>
    </source>
</reference>
<protein>
    <recommendedName>
        <fullName evidence="4">F-box domain-containing protein</fullName>
    </recommendedName>
</protein>
<dbReference type="AlphaFoldDB" id="A0A2G8SM54"/>
<organism evidence="2 3">
    <name type="scientific">Ganoderma sinense ZZ0214-1</name>
    <dbReference type="NCBI Taxonomy" id="1077348"/>
    <lineage>
        <taxon>Eukaryota</taxon>
        <taxon>Fungi</taxon>
        <taxon>Dikarya</taxon>
        <taxon>Basidiomycota</taxon>
        <taxon>Agaricomycotina</taxon>
        <taxon>Agaricomycetes</taxon>
        <taxon>Polyporales</taxon>
        <taxon>Polyporaceae</taxon>
        <taxon>Ganoderma</taxon>
    </lineage>
</organism>
<evidence type="ECO:0000256" key="1">
    <source>
        <dbReference type="SAM" id="MobiDB-lite"/>
    </source>
</evidence>
<evidence type="ECO:0008006" key="4">
    <source>
        <dbReference type="Google" id="ProtNLM"/>
    </source>
</evidence>
<dbReference type="Proteomes" id="UP000230002">
    <property type="component" value="Unassembled WGS sequence"/>
</dbReference>
<feature type="region of interest" description="Disordered" evidence="1">
    <location>
        <begin position="386"/>
        <end position="423"/>
    </location>
</feature>
<proteinExistence type="predicted"/>
<dbReference type="EMBL" id="AYKW01000005">
    <property type="protein sequence ID" value="PIL34658.1"/>
    <property type="molecule type" value="Genomic_DNA"/>
</dbReference>
<evidence type="ECO:0000313" key="2">
    <source>
        <dbReference type="EMBL" id="PIL34658.1"/>
    </source>
</evidence>
<keyword evidence="3" id="KW-1185">Reference proteome</keyword>
<gene>
    <name evidence="2" type="ORF">GSI_03438</name>
</gene>
<dbReference type="SUPFAM" id="SSF52047">
    <property type="entry name" value="RNI-like"/>
    <property type="match status" value="1"/>
</dbReference>
<accession>A0A2G8SM54</accession>
<sequence length="423" mass="46680">MPLLEELLLQGHRGPHFGARITFQRFPRLRNLALSQTVVPADVSLFAQLRVLTLSFCSYDFSFDVFLDILAASVQLENLTLYGALSYPSDEWLRGDPSTTSPISIPRLRKLTMENHSIVHTSRFLAHVHLPPTVSLLIIGDYEAELSPLNAMLPPNRSATLPILAIATEVAMTVQGDDYRFKLICDAPQPLPVPNQGASAPSSSRRLDASRLHAVFALLRSDYDEWDPFMAQGLEDLVESMAMGQPGLGSPLTQLTVTGVHDHATADAWERVFRTFPALEVLKISGDPCSHVTDVFRGLHAASTTRADSQSQSSVACWDLRHVEVEGLGVVETYAAMEECFRYRSDKGVVVKVLDLVNLPDAEGLTLQARQAFVKDLSRMVECVQVFDDEQESDEQESDEQESDEQESDGSASNGSESDDSEM</sequence>
<dbReference type="OrthoDB" id="2269034at2759"/>